<dbReference type="InterPro" id="IPR003451">
    <property type="entry name" value="LytB/IspH"/>
</dbReference>
<dbReference type="EC" id="1.17.7.4" evidence="5"/>
<evidence type="ECO:0000256" key="3">
    <source>
        <dbReference type="ARBA" id="ARBA00023004"/>
    </source>
</evidence>
<feature type="binding site" evidence="5">
    <location>
        <position position="229"/>
    </location>
    <ligand>
        <name>isopentenyl diphosphate</name>
        <dbReference type="ChEBI" id="CHEBI:128769"/>
    </ligand>
</feature>
<comment type="similarity">
    <text evidence="5">Belongs to the IspH family.</text>
</comment>
<feature type="binding site" evidence="5">
    <location>
        <position position="101"/>
    </location>
    <ligand>
        <name>[4Fe-4S] cluster</name>
        <dbReference type="ChEBI" id="CHEBI:49883"/>
    </ligand>
</feature>
<feature type="binding site" evidence="5">
    <location>
        <position position="228"/>
    </location>
    <ligand>
        <name>dimethylallyl diphosphate</name>
        <dbReference type="ChEBI" id="CHEBI:57623"/>
    </ligand>
</feature>
<feature type="binding site" evidence="5">
    <location>
        <position position="269"/>
    </location>
    <ligand>
        <name>dimethylallyl diphosphate</name>
        <dbReference type="ChEBI" id="CHEBI:57623"/>
    </ligand>
</feature>
<feature type="binding site" evidence="5">
    <location>
        <position position="228"/>
    </location>
    <ligand>
        <name>(2E)-4-hydroxy-3-methylbut-2-enyl diphosphate</name>
        <dbReference type="ChEBI" id="CHEBI:128753"/>
    </ligand>
</feature>
<feature type="binding site" evidence="5">
    <location>
        <position position="129"/>
    </location>
    <ligand>
        <name>dimethylallyl diphosphate</name>
        <dbReference type="ChEBI" id="CHEBI:57623"/>
    </ligand>
</feature>
<comment type="caution">
    <text evidence="6">The sequence shown here is derived from an EMBL/GenBank/DDBJ whole genome shotgun (WGS) entry which is preliminary data.</text>
</comment>
<keyword evidence="2 5" id="KW-0479">Metal-binding</keyword>
<keyword evidence="5 6" id="KW-0560">Oxidoreductase</keyword>
<feature type="binding site" evidence="5">
    <location>
        <position position="169"/>
    </location>
    <ligand>
        <name>(2E)-4-hydroxy-3-methylbut-2-enyl diphosphate</name>
        <dbReference type="ChEBI" id="CHEBI:128753"/>
    </ligand>
</feature>
<gene>
    <name evidence="5 6" type="primary">ispH</name>
    <name evidence="6" type="synonym">lytB</name>
    <name evidence="6" type="ORF">E6K78_08525</name>
</gene>
<dbReference type="Pfam" id="PF02401">
    <property type="entry name" value="LYTB"/>
    <property type="match status" value="1"/>
</dbReference>
<feature type="binding site" evidence="5">
    <location>
        <position position="79"/>
    </location>
    <ligand>
        <name>isopentenyl diphosphate</name>
        <dbReference type="ChEBI" id="CHEBI:128769"/>
    </ligand>
</feature>
<accession>A0A538TMZ2</accession>
<dbReference type="GO" id="GO:0051539">
    <property type="term" value="F:4 iron, 4 sulfur cluster binding"/>
    <property type="evidence" value="ECO:0007669"/>
    <property type="project" value="UniProtKB-UniRule"/>
</dbReference>
<evidence type="ECO:0000256" key="2">
    <source>
        <dbReference type="ARBA" id="ARBA00022723"/>
    </source>
</evidence>
<feature type="binding site" evidence="5">
    <location>
        <position position="79"/>
    </location>
    <ligand>
        <name>(2E)-4-hydroxy-3-methylbut-2-enyl diphosphate</name>
        <dbReference type="ChEBI" id="CHEBI:128753"/>
    </ligand>
</feature>
<feature type="binding site" evidence="5">
    <location>
        <position position="227"/>
    </location>
    <ligand>
        <name>isopentenyl diphosphate</name>
        <dbReference type="ChEBI" id="CHEBI:128769"/>
    </ligand>
</feature>
<dbReference type="GO" id="GO:0019288">
    <property type="term" value="P:isopentenyl diphosphate biosynthetic process, methylerythritol 4-phosphate pathway"/>
    <property type="evidence" value="ECO:0007669"/>
    <property type="project" value="UniProtKB-UniRule"/>
</dbReference>
<dbReference type="Proteomes" id="UP000316609">
    <property type="component" value="Unassembled WGS sequence"/>
</dbReference>
<feature type="binding site" evidence="5">
    <location>
        <position position="129"/>
    </location>
    <ligand>
        <name>(2E)-4-hydroxy-3-methylbut-2-enyl diphosphate</name>
        <dbReference type="ChEBI" id="CHEBI:128753"/>
    </ligand>
</feature>
<dbReference type="NCBIfam" id="TIGR00216">
    <property type="entry name" value="ispH_lytB"/>
    <property type="match status" value="1"/>
</dbReference>
<comment type="pathway">
    <text evidence="5">Isoprenoid biosynthesis; dimethylallyl diphosphate biosynthesis; dimethylallyl diphosphate from (2E)-4-hydroxy-3-methylbutenyl diphosphate: step 1/1.</text>
</comment>
<reference evidence="6 7" key="1">
    <citation type="journal article" date="2019" name="Nat. Microbiol.">
        <title>Mediterranean grassland soil C-N compound turnover is dependent on rainfall and depth, and is mediated by genomically divergent microorganisms.</title>
        <authorList>
            <person name="Diamond S."/>
            <person name="Andeer P.F."/>
            <person name="Li Z."/>
            <person name="Crits-Christoph A."/>
            <person name="Burstein D."/>
            <person name="Anantharaman K."/>
            <person name="Lane K.R."/>
            <person name="Thomas B.C."/>
            <person name="Pan C."/>
            <person name="Northen T.R."/>
            <person name="Banfield J.F."/>
        </authorList>
    </citation>
    <scope>NUCLEOTIDE SEQUENCE [LARGE SCALE GENOMIC DNA]</scope>
    <source>
        <strain evidence="6">WS_8</strain>
    </source>
</reference>
<sequence length="339" mass="36750">MDSRPRTLFLAAPRGFCAGVDRAIDIVEMALDVYGAPVYVRHEIVHNRHVVEGLRAKGAIFVDELTGVPRGAVVIFSAHGVSPAVRRNAEELGLKALDATCPLVTKVHLQALRYAKEGYSIVLVGHRGHVEVEGTMGEAPEAIVLVEKVEDVESLVVPDPTRVACITQTTLSVDDVRSIVEALRLKYPEMREPAKADICYATQNRQDAVKELARRCPVILVVGAPASSNANRLVEVATARGARTYLIESADDIDSAWLEGDVGITAGASTPEDVVRACVERVQGMGDYRIEEFRLLEERVMFPLPQELLAAARDKGVAVGPGNERAAARAADAFPIRHH</sequence>
<dbReference type="GO" id="GO:0046872">
    <property type="term" value="F:metal ion binding"/>
    <property type="evidence" value="ECO:0007669"/>
    <property type="project" value="UniProtKB-KW"/>
</dbReference>
<dbReference type="GO" id="GO:0050992">
    <property type="term" value="P:dimethylallyl diphosphate biosynthetic process"/>
    <property type="evidence" value="ECO:0007669"/>
    <property type="project" value="UniProtKB-UniRule"/>
</dbReference>
<dbReference type="PANTHER" id="PTHR30426">
    <property type="entry name" value="4-HYDROXY-3-METHYLBUT-2-ENYL DIPHOSPHATE REDUCTASE"/>
    <property type="match status" value="1"/>
</dbReference>
<proteinExistence type="inferred from homology"/>
<dbReference type="GO" id="GO:0016114">
    <property type="term" value="P:terpenoid biosynthetic process"/>
    <property type="evidence" value="ECO:0007669"/>
    <property type="project" value="UniProtKB-UniRule"/>
</dbReference>
<dbReference type="PANTHER" id="PTHR30426:SF0">
    <property type="entry name" value="4-HYDROXY-3-METHYLBUT-2-ENYL DIPHOSPHATE REDUCTASE"/>
    <property type="match status" value="1"/>
</dbReference>
<feature type="binding site" evidence="5">
    <location>
        <position position="17"/>
    </location>
    <ligand>
        <name>[4Fe-4S] cluster</name>
        <dbReference type="ChEBI" id="CHEBI:49883"/>
    </ligand>
</feature>
<organism evidence="6 7">
    <name type="scientific">Eiseniibacteriota bacterium</name>
    <dbReference type="NCBI Taxonomy" id="2212470"/>
    <lineage>
        <taxon>Bacteria</taxon>
        <taxon>Candidatus Eiseniibacteriota</taxon>
    </lineage>
</organism>
<feature type="binding site" evidence="5">
    <location>
        <position position="229"/>
    </location>
    <ligand>
        <name>dimethylallyl diphosphate</name>
        <dbReference type="ChEBI" id="CHEBI:57623"/>
    </ligand>
</feature>
<dbReference type="NCBIfam" id="NF002190">
    <property type="entry name" value="PRK01045.1-4"/>
    <property type="match status" value="1"/>
</dbReference>
<feature type="binding site" evidence="5">
    <location>
        <position position="199"/>
    </location>
    <ligand>
        <name>[4Fe-4S] cluster</name>
        <dbReference type="ChEBI" id="CHEBI:49883"/>
    </ligand>
</feature>
<protein>
    <recommendedName>
        <fullName evidence="5">4-hydroxy-3-methylbut-2-enyl diphosphate reductase</fullName>
        <shortName evidence="5">HMBPP reductase</shortName>
        <ecNumber evidence="5">1.17.7.4</ecNumber>
    </recommendedName>
</protein>
<keyword evidence="3 5" id="KW-0408">Iron</keyword>
<feature type="binding site" evidence="5">
    <location>
        <position position="79"/>
    </location>
    <ligand>
        <name>dimethylallyl diphosphate</name>
        <dbReference type="ChEBI" id="CHEBI:57623"/>
    </ligand>
</feature>
<comment type="pathway">
    <text evidence="5">Isoprenoid biosynthesis; isopentenyl diphosphate biosynthesis via DXP pathway; isopentenyl diphosphate from 1-deoxy-D-xylulose 5-phosphate: step 6/6.</text>
</comment>
<evidence type="ECO:0000313" key="7">
    <source>
        <dbReference type="Proteomes" id="UP000316609"/>
    </source>
</evidence>
<comment type="cofactor">
    <cofactor evidence="5">
        <name>[4Fe-4S] cluster</name>
        <dbReference type="ChEBI" id="CHEBI:49883"/>
    </cofactor>
    <text evidence="5">Binds 1 [4Fe-4S] cluster per subunit.</text>
</comment>
<dbReference type="UniPathway" id="UPA00059">
    <property type="reaction ID" value="UER00105"/>
</dbReference>
<feature type="binding site" evidence="5">
    <location>
        <position position="46"/>
    </location>
    <ligand>
        <name>isopentenyl diphosphate</name>
        <dbReference type="ChEBI" id="CHEBI:128769"/>
    </ligand>
</feature>
<keyword evidence="1 5" id="KW-0004">4Fe-4S</keyword>
<feature type="binding site" evidence="5">
    <location>
        <position position="227"/>
    </location>
    <ligand>
        <name>dimethylallyl diphosphate</name>
        <dbReference type="ChEBI" id="CHEBI:57623"/>
    </ligand>
</feature>
<evidence type="ECO:0000256" key="1">
    <source>
        <dbReference type="ARBA" id="ARBA00022485"/>
    </source>
</evidence>
<feature type="binding site" evidence="5">
    <location>
        <position position="269"/>
    </location>
    <ligand>
        <name>isopentenyl diphosphate</name>
        <dbReference type="ChEBI" id="CHEBI:128769"/>
    </ligand>
</feature>
<feature type="binding site" evidence="5">
    <location>
        <position position="46"/>
    </location>
    <ligand>
        <name>dimethylallyl diphosphate</name>
        <dbReference type="ChEBI" id="CHEBI:57623"/>
    </ligand>
</feature>
<dbReference type="Gene3D" id="3.40.50.11270">
    <property type="match status" value="1"/>
</dbReference>
<evidence type="ECO:0000313" key="6">
    <source>
        <dbReference type="EMBL" id="TMQ64987.1"/>
    </source>
</evidence>
<comment type="catalytic activity">
    <reaction evidence="5">
        <text>dimethylallyl diphosphate + 2 oxidized [2Fe-2S]-[ferredoxin] + H2O = (2E)-4-hydroxy-3-methylbut-2-enyl diphosphate + 2 reduced [2Fe-2S]-[ferredoxin] + 2 H(+)</text>
        <dbReference type="Rhea" id="RHEA:24825"/>
        <dbReference type="Rhea" id="RHEA-COMP:10000"/>
        <dbReference type="Rhea" id="RHEA-COMP:10001"/>
        <dbReference type="ChEBI" id="CHEBI:15377"/>
        <dbReference type="ChEBI" id="CHEBI:15378"/>
        <dbReference type="ChEBI" id="CHEBI:33737"/>
        <dbReference type="ChEBI" id="CHEBI:33738"/>
        <dbReference type="ChEBI" id="CHEBI:57623"/>
        <dbReference type="ChEBI" id="CHEBI:128753"/>
        <dbReference type="EC" id="1.17.7.4"/>
    </reaction>
</comment>
<dbReference type="NCBIfam" id="NF002188">
    <property type="entry name" value="PRK01045.1-2"/>
    <property type="match status" value="1"/>
</dbReference>
<feature type="binding site" evidence="5">
    <location>
        <position position="229"/>
    </location>
    <ligand>
        <name>(2E)-4-hydroxy-3-methylbut-2-enyl diphosphate</name>
        <dbReference type="ChEBI" id="CHEBI:128753"/>
    </ligand>
</feature>
<dbReference type="HAMAP" id="MF_00191">
    <property type="entry name" value="IspH"/>
    <property type="match status" value="1"/>
</dbReference>
<dbReference type="CDD" id="cd13944">
    <property type="entry name" value="lytB_ispH"/>
    <property type="match status" value="1"/>
</dbReference>
<dbReference type="EMBL" id="VBOY01000077">
    <property type="protein sequence ID" value="TMQ64987.1"/>
    <property type="molecule type" value="Genomic_DNA"/>
</dbReference>
<feature type="binding site" evidence="5">
    <location>
        <position position="46"/>
    </location>
    <ligand>
        <name>(2E)-4-hydroxy-3-methylbut-2-enyl diphosphate</name>
        <dbReference type="ChEBI" id="CHEBI:128753"/>
    </ligand>
</feature>
<feature type="active site" description="Proton donor" evidence="5">
    <location>
        <position position="131"/>
    </location>
</feature>
<dbReference type="UniPathway" id="UPA00056">
    <property type="reaction ID" value="UER00097"/>
</dbReference>
<comment type="catalytic activity">
    <reaction evidence="5">
        <text>isopentenyl diphosphate + 2 oxidized [2Fe-2S]-[ferredoxin] + H2O = (2E)-4-hydroxy-3-methylbut-2-enyl diphosphate + 2 reduced [2Fe-2S]-[ferredoxin] + 2 H(+)</text>
        <dbReference type="Rhea" id="RHEA:24488"/>
        <dbReference type="Rhea" id="RHEA-COMP:10000"/>
        <dbReference type="Rhea" id="RHEA-COMP:10001"/>
        <dbReference type="ChEBI" id="CHEBI:15377"/>
        <dbReference type="ChEBI" id="CHEBI:15378"/>
        <dbReference type="ChEBI" id="CHEBI:33737"/>
        <dbReference type="ChEBI" id="CHEBI:33738"/>
        <dbReference type="ChEBI" id="CHEBI:128753"/>
        <dbReference type="ChEBI" id="CHEBI:128769"/>
        <dbReference type="EC" id="1.17.7.4"/>
    </reaction>
</comment>
<dbReference type="AlphaFoldDB" id="A0A538TMZ2"/>
<evidence type="ECO:0000256" key="4">
    <source>
        <dbReference type="ARBA" id="ARBA00023014"/>
    </source>
</evidence>
<feature type="binding site" evidence="5">
    <location>
        <position position="228"/>
    </location>
    <ligand>
        <name>isopentenyl diphosphate</name>
        <dbReference type="ChEBI" id="CHEBI:128769"/>
    </ligand>
</feature>
<feature type="binding site" evidence="5">
    <location>
        <position position="129"/>
    </location>
    <ligand>
        <name>isopentenyl diphosphate</name>
        <dbReference type="ChEBI" id="CHEBI:128769"/>
    </ligand>
</feature>
<keyword evidence="4 5" id="KW-0411">Iron-sulfur</keyword>
<feature type="binding site" evidence="5">
    <location>
        <position position="227"/>
    </location>
    <ligand>
        <name>(2E)-4-hydroxy-3-methylbut-2-enyl diphosphate</name>
        <dbReference type="ChEBI" id="CHEBI:128753"/>
    </ligand>
</feature>
<name>A0A538TMZ2_UNCEI</name>
<comment type="function">
    <text evidence="5">Catalyzes the conversion of 1-hydroxy-2-methyl-2-(E)-butenyl 4-diphosphate (HMBPP) into a mixture of isopentenyl diphosphate (IPP) and dimethylallyl diphosphate (DMAPP). Acts in the terminal step of the DOXP/MEP pathway for isoprenoid precursor biosynthesis.</text>
</comment>
<keyword evidence="5" id="KW-0414">Isoprene biosynthesis</keyword>
<dbReference type="GO" id="GO:0051745">
    <property type="term" value="F:4-hydroxy-3-methylbut-2-enyl diphosphate reductase activity"/>
    <property type="evidence" value="ECO:0007669"/>
    <property type="project" value="UniProtKB-UniRule"/>
</dbReference>
<feature type="binding site" evidence="5">
    <location>
        <position position="269"/>
    </location>
    <ligand>
        <name>(2E)-4-hydroxy-3-methylbut-2-enyl diphosphate</name>
        <dbReference type="ChEBI" id="CHEBI:128753"/>
    </ligand>
</feature>
<evidence type="ECO:0000256" key="5">
    <source>
        <dbReference type="HAMAP-Rule" id="MF_00191"/>
    </source>
</evidence>
<dbReference type="Gene3D" id="3.40.1010.20">
    <property type="entry name" value="4-hydroxy-3-methylbut-2-enyl diphosphate reductase, catalytic domain"/>
    <property type="match status" value="2"/>
</dbReference>